<dbReference type="EMBL" id="UINC01207554">
    <property type="protein sequence ID" value="SVE29683.1"/>
    <property type="molecule type" value="Genomic_DNA"/>
</dbReference>
<sequence length="29" mass="3349">YNSYKHIAHSIYNPSMLQQATTQVLQTNP</sequence>
<organism evidence="1">
    <name type="scientific">marine metagenome</name>
    <dbReference type="NCBI Taxonomy" id="408172"/>
    <lineage>
        <taxon>unclassified sequences</taxon>
        <taxon>metagenomes</taxon>
        <taxon>ecological metagenomes</taxon>
    </lineage>
</organism>
<feature type="non-terminal residue" evidence="1">
    <location>
        <position position="1"/>
    </location>
</feature>
<name>A0A383CC94_9ZZZZ</name>
<proteinExistence type="predicted"/>
<reference evidence="1" key="1">
    <citation type="submission" date="2018-05" db="EMBL/GenBank/DDBJ databases">
        <authorList>
            <person name="Lanie J.A."/>
            <person name="Ng W.-L."/>
            <person name="Kazmierczak K.M."/>
            <person name="Andrzejewski T.M."/>
            <person name="Davidsen T.M."/>
            <person name="Wayne K.J."/>
            <person name="Tettelin H."/>
            <person name="Glass J.I."/>
            <person name="Rusch D."/>
            <person name="Podicherti R."/>
            <person name="Tsui H.-C.T."/>
            <person name="Winkler M.E."/>
        </authorList>
    </citation>
    <scope>NUCLEOTIDE SEQUENCE</scope>
</reference>
<evidence type="ECO:0000313" key="1">
    <source>
        <dbReference type="EMBL" id="SVE29683.1"/>
    </source>
</evidence>
<dbReference type="AlphaFoldDB" id="A0A383CC94"/>
<protein>
    <submittedName>
        <fullName evidence="1">Uncharacterized protein</fullName>
    </submittedName>
</protein>
<gene>
    <name evidence="1" type="ORF">METZ01_LOCUS482537</name>
</gene>
<accession>A0A383CC94</accession>